<sequence length="852" mass="95744">MGSHAEEGAGRGDGLSVALQANSLEVFASAVSSGVAGFKHIHGRLFVVQGWDVVKRQTKDTWHHLQYQIIGGEVTSGCSCPVATGALLCIHQRYFVDAGLAERNEANLCMGALIFFQRPLSTVSFLSLFSVESKSSSALKGRAIVSHTGSSRTGGIWKCSKDTNLDSCSHIAEALPLLPEEFGDLLEGLDLAEELTAKDLYNSSNLSERGPGSTVSYLPVHPPKWTRLSTDVTMYHVLPYTLDPATGQIRFSLQEGDSCCLCSNGRTFFDRNQLAEYRPAKLYTLTSLYEVQVQMQKCPQCPSKNARWIGPDLRHYEVFNYNNSVLVTHELLNEYTSAYTSSETPFIAWTIQLSRRYDNYNTRFMGPDLFRAVWFSFAYLQKFDEDMACTTCGPAPETVIWDGITLSFGKEHLTSSLRPPTFKHPESQERKTIKYRPKQQLLPDRSLRKAVRDALSGPSVAGLKATARDEGFAQPVSASPSPSKALFRQAGLVGKHLKLLPSVASALKERCPELAFLFKHFLGEEAYIERTCPKVWKNFFLQIAAEELVLQLVNYASWMDVVAFLKDPCRERIDLLIGVPAMYKVFESKETDHTLQPLLVVVLRWVKKETRLLLKSMISEGPLELAREGSIPYDIDDWRKTGCFYSLRAICHRPTYPFLENSSYLKQEEKLQEAAGKRGDRCGKYYSQYGERRLTGGIMVCWCTHSICYGFHCIPFSEGRDDVFSAMVTRWPVAPKRVIYDFACALGPYCMLREPQFFGNTHFAIDHFHATGHSKCSPAAFLSEYSNINPRLSSINSSAAECGNGALRRIRKSVSYMGQERAIIYTKVFLSVWNRLKLRRMDAVISAQTYGM</sequence>
<dbReference type="Pfam" id="PF18717">
    <property type="entry name" value="CxC4"/>
    <property type="match status" value="1"/>
</dbReference>
<name>A0A8H6MGJ3_9AGAR</name>
<accession>A0A8H6MGJ3</accession>
<dbReference type="EMBL" id="JACGCI010000002">
    <property type="protein sequence ID" value="KAF6765754.1"/>
    <property type="molecule type" value="Genomic_DNA"/>
</dbReference>
<dbReference type="AlphaFoldDB" id="A0A8H6MGJ3"/>
<reference evidence="2 3" key="1">
    <citation type="submission" date="2020-07" db="EMBL/GenBank/DDBJ databases">
        <title>Comparative genomics of pyrophilous fungi reveals a link between fire events and developmental genes.</title>
        <authorList>
            <consortium name="DOE Joint Genome Institute"/>
            <person name="Steindorff A.S."/>
            <person name="Carver A."/>
            <person name="Calhoun S."/>
            <person name="Stillman K."/>
            <person name="Liu H."/>
            <person name="Lipzen A."/>
            <person name="Pangilinan J."/>
            <person name="Labutti K."/>
            <person name="Bruns T.D."/>
            <person name="Grigoriev I.V."/>
        </authorList>
    </citation>
    <scope>NUCLEOTIDE SEQUENCE [LARGE SCALE GENOMIC DNA]</scope>
    <source>
        <strain evidence="2 3">CBS 144469</strain>
    </source>
</reference>
<dbReference type="InterPro" id="IPR040648">
    <property type="entry name" value="HMGXB3_CxC4"/>
</dbReference>
<keyword evidence="3" id="KW-1185">Reference proteome</keyword>
<comment type="caution">
    <text evidence="2">The sequence shown here is derived from an EMBL/GenBank/DDBJ whole genome shotgun (WGS) entry which is preliminary data.</text>
</comment>
<evidence type="ECO:0000313" key="2">
    <source>
        <dbReference type="EMBL" id="KAF6765754.1"/>
    </source>
</evidence>
<dbReference type="OrthoDB" id="5598737at2759"/>
<proteinExistence type="predicted"/>
<dbReference type="PANTHER" id="PTHR34305">
    <property type="entry name" value="EXPRESSED PROTEIN"/>
    <property type="match status" value="1"/>
</dbReference>
<protein>
    <recommendedName>
        <fullName evidence="1">HMG domain-containing protein</fullName>
    </recommendedName>
</protein>
<feature type="domain" description="HMG" evidence="1">
    <location>
        <begin position="250"/>
        <end position="377"/>
    </location>
</feature>
<dbReference type="Proteomes" id="UP000521943">
    <property type="component" value="Unassembled WGS sequence"/>
</dbReference>
<evidence type="ECO:0000313" key="3">
    <source>
        <dbReference type="Proteomes" id="UP000521943"/>
    </source>
</evidence>
<dbReference type="PANTHER" id="PTHR34305:SF1">
    <property type="entry name" value="SWIM-TYPE DOMAIN-CONTAINING PROTEIN"/>
    <property type="match status" value="1"/>
</dbReference>
<organism evidence="2 3">
    <name type="scientific">Ephemerocybe angulata</name>
    <dbReference type="NCBI Taxonomy" id="980116"/>
    <lineage>
        <taxon>Eukaryota</taxon>
        <taxon>Fungi</taxon>
        <taxon>Dikarya</taxon>
        <taxon>Basidiomycota</taxon>
        <taxon>Agaricomycotina</taxon>
        <taxon>Agaricomycetes</taxon>
        <taxon>Agaricomycetidae</taxon>
        <taxon>Agaricales</taxon>
        <taxon>Agaricineae</taxon>
        <taxon>Psathyrellaceae</taxon>
        <taxon>Ephemerocybe</taxon>
    </lineage>
</organism>
<evidence type="ECO:0000259" key="1">
    <source>
        <dbReference type="Pfam" id="PF18717"/>
    </source>
</evidence>
<gene>
    <name evidence="2" type="ORF">DFP72DRAFT_798093</name>
</gene>